<organism evidence="2 3">
    <name type="scientific">Vanrija albida</name>
    <dbReference type="NCBI Taxonomy" id="181172"/>
    <lineage>
        <taxon>Eukaryota</taxon>
        <taxon>Fungi</taxon>
        <taxon>Dikarya</taxon>
        <taxon>Basidiomycota</taxon>
        <taxon>Agaricomycotina</taxon>
        <taxon>Tremellomycetes</taxon>
        <taxon>Trichosporonales</taxon>
        <taxon>Trichosporonaceae</taxon>
        <taxon>Vanrija</taxon>
    </lineage>
</organism>
<dbReference type="Proteomes" id="UP001565368">
    <property type="component" value="Unassembled WGS sequence"/>
</dbReference>
<dbReference type="EMBL" id="JBBXJM010000004">
    <property type="protein sequence ID" value="KAL1408072.1"/>
    <property type="molecule type" value="Genomic_DNA"/>
</dbReference>
<comment type="caution">
    <text evidence="2">The sequence shown here is derived from an EMBL/GenBank/DDBJ whole genome shotgun (WGS) entry which is preliminary data.</text>
</comment>
<proteinExistence type="predicted"/>
<keyword evidence="3" id="KW-1185">Reference proteome</keyword>
<evidence type="ECO:0000256" key="1">
    <source>
        <dbReference type="SAM" id="MobiDB-lite"/>
    </source>
</evidence>
<evidence type="ECO:0000313" key="3">
    <source>
        <dbReference type="Proteomes" id="UP001565368"/>
    </source>
</evidence>
<feature type="region of interest" description="Disordered" evidence="1">
    <location>
        <begin position="223"/>
        <end position="252"/>
    </location>
</feature>
<reference evidence="2 3" key="1">
    <citation type="submission" date="2023-08" db="EMBL/GenBank/DDBJ databases">
        <title>Annotated Genome Sequence of Vanrija albida AlHP1.</title>
        <authorList>
            <person name="Herzog R."/>
        </authorList>
    </citation>
    <scope>NUCLEOTIDE SEQUENCE [LARGE SCALE GENOMIC DNA]</scope>
    <source>
        <strain evidence="2 3">AlHP1</strain>
    </source>
</reference>
<protein>
    <submittedName>
        <fullName evidence="2">Uncharacterized protein</fullName>
    </submittedName>
</protein>
<name>A0ABR3Q0D5_9TREE</name>
<evidence type="ECO:0000313" key="2">
    <source>
        <dbReference type="EMBL" id="KAL1408072.1"/>
    </source>
</evidence>
<gene>
    <name evidence="2" type="ORF">Q8F55_004870</name>
</gene>
<dbReference type="GeneID" id="95985913"/>
<accession>A0ABR3Q0D5</accession>
<sequence>MVIDLCDSPTQLTLLRTGRVFFGAVGKRLYHTLRVNHDFGGVLAGAAGIASKSYVAGVPTIDDPRRLVVRASNFKVLLLAFTRVLSIHQHQCTSLPDISTLFPNLDVLRVGYNGVNEPTRLRDRCERCQFRRLQCNKVVFRNLVETAITKDESGWDHHTGEVVYIVPNNSGTHFVWHIDPVYAGHRDFDGASHVKIVFYPDEYEGRLCGYSCRHPSPHFGNWSDDDHTDSDSDAFPYDSDGLRTTPRKKRPKRQNGLPVYWLMETVKEVIGITSSVTIVGLESIRYNVPSDGFYFYDPGVLASPRTARRLEDEMAREAALLKRQIIDDFNETHHGAGAIDFVTLDEYLEDAESRAFEVTDLGPRAAL</sequence>
<dbReference type="RefSeq" id="XP_069208016.1">
    <property type="nucleotide sequence ID" value="XM_069353374.1"/>
</dbReference>